<evidence type="ECO:0008006" key="3">
    <source>
        <dbReference type="Google" id="ProtNLM"/>
    </source>
</evidence>
<dbReference type="RefSeq" id="WP_136771272.1">
    <property type="nucleotide sequence ID" value="NZ_CP156074.1"/>
</dbReference>
<dbReference type="AlphaFoldDB" id="A0A4U0QBT8"/>
<protein>
    <recommendedName>
        <fullName evidence="3">Transcriptional regulator</fullName>
    </recommendedName>
</protein>
<evidence type="ECO:0000313" key="1">
    <source>
        <dbReference type="EMBL" id="TJZ78756.1"/>
    </source>
</evidence>
<accession>A0A4U0QBT8</accession>
<organism evidence="1 2">
    <name type="scientific">Chitiniphilus eburneus</name>
    <dbReference type="NCBI Taxonomy" id="2571148"/>
    <lineage>
        <taxon>Bacteria</taxon>
        <taxon>Pseudomonadati</taxon>
        <taxon>Pseudomonadota</taxon>
        <taxon>Betaproteobacteria</taxon>
        <taxon>Neisseriales</taxon>
        <taxon>Chitinibacteraceae</taxon>
        <taxon>Chitiniphilus</taxon>
    </lineage>
</organism>
<keyword evidence="2" id="KW-1185">Reference proteome</keyword>
<dbReference type="OrthoDB" id="9853758at2"/>
<gene>
    <name evidence="1" type="ORF">FAZ21_00235</name>
</gene>
<evidence type="ECO:0000313" key="2">
    <source>
        <dbReference type="Proteomes" id="UP000310016"/>
    </source>
</evidence>
<comment type="caution">
    <text evidence="1">The sequence shown here is derived from an EMBL/GenBank/DDBJ whole genome shotgun (WGS) entry which is preliminary data.</text>
</comment>
<proteinExistence type="predicted"/>
<name>A0A4U0QBT8_9NEIS</name>
<dbReference type="EMBL" id="SUMF01000001">
    <property type="protein sequence ID" value="TJZ78756.1"/>
    <property type="molecule type" value="Genomic_DNA"/>
</dbReference>
<dbReference type="Proteomes" id="UP000310016">
    <property type="component" value="Unassembled WGS sequence"/>
</dbReference>
<sequence>MRYEMLNHMPELFRALGNIQHGKGQPADAESHMHYCMLQANGLAQRSGGGFILTERGEHLISRREADQARH</sequence>
<reference evidence="1 2" key="1">
    <citation type="submission" date="2019-04" db="EMBL/GenBank/DDBJ databases">
        <title>Chitiniphilus eburnea sp. nov., a novel chitinolytic bacterium isolated from aquaculture sludge.</title>
        <authorList>
            <person name="Sheng M."/>
        </authorList>
    </citation>
    <scope>NUCLEOTIDE SEQUENCE [LARGE SCALE GENOMIC DNA]</scope>
    <source>
        <strain evidence="1 2">HX-2-15</strain>
    </source>
</reference>